<keyword evidence="6" id="KW-0808">Transferase</keyword>
<dbReference type="Pfam" id="PF00291">
    <property type="entry name" value="PALP"/>
    <property type="match status" value="1"/>
</dbReference>
<evidence type="ECO:0000256" key="1">
    <source>
        <dbReference type="ARBA" id="ARBA00001933"/>
    </source>
</evidence>
<dbReference type="GO" id="GO:0005737">
    <property type="term" value="C:cytoplasm"/>
    <property type="evidence" value="ECO:0007669"/>
    <property type="project" value="UniProtKB-ARBA"/>
</dbReference>
<feature type="binding site" evidence="10">
    <location>
        <position position="282"/>
    </location>
    <ligand>
        <name>pyridoxal 5'-phosphate</name>
        <dbReference type="ChEBI" id="CHEBI:597326"/>
    </ligand>
</feature>
<dbReference type="InterPro" id="IPR005859">
    <property type="entry name" value="CysK"/>
</dbReference>
<dbReference type="EMBL" id="FXBL01000004">
    <property type="protein sequence ID" value="SMH33393.1"/>
    <property type="molecule type" value="Genomic_DNA"/>
</dbReference>
<feature type="domain" description="Tryptophan synthase beta chain-like PALP" evidence="12">
    <location>
        <begin position="20"/>
        <end position="309"/>
    </location>
</feature>
<comment type="catalytic activity">
    <reaction evidence="9">
        <text>O-acetyl-L-serine + hydrogen sulfide = L-cysteine + acetate</text>
        <dbReference type="Rhea" id="RHEA:14829"/>
        <dbReference type="ChEBI" id="CHEBI:29919"/>
        <dbReference type="ChEBI" id="CHEBI:30089"/>
        <dbReference type="ChEBI" id="CHEBI:35235"/>
        <dbReference type="ChEBI" id="CHEBI:58340"/>
        <dbReference type="EC" id="2.5.1.47"/>
    </reaction>
</comment>
<dbReference type="EC" id="2.5.1.47" evidence="4"/>
<dbReference type="CDD" id="cd01561">
    <property type="entry name" value="CBS_like"/>
    <property type="match status" value="1"/>
</dbReference>
<evidence type="ECO:0000256" key="5">
    <source>
        <dbReference type="ARBA" id="ARBA00022605"/>
    </source>
</evidence>
<comment type="cofactor">
    <cofactor evidence="1 10">
        <name>pyridoxal 5'-phosphate</name>
        <dbReference type="ChEBI" id="CHEBI:597326"/>
    </cofactor>
</comment>
<evidence type="ECO:0000256" key="7">
    <source>
        <dbReference type="ARBA" id="ARBA00022898"/>
    </source>
</evidence>
<evidence type="ECO:0000256" key="6">
    <source>
        <dbReference type="ARBA" id="ARBA00022679"/>
    </source>
</evidence>
<comment type="pathway">
    <text evidence="2">Amino-acid biosynthesis; L-cysteine biosynthesis; L-cysteine from L-serine: step 2/2.</text>
</comment>
<sequence length="325" mass="34137">MNKHASATHVPGRGRVYNSITETIGDTPIVRLDKFAKEKGIVANLLAKLEFFNPIASVKDRIGVAMIETMEADGRITPGKTTLVEPTSGNTGIALAFAAAAKGYRLILTMPETMSMERRKMLALLGAELVLTEGAKGMKGAIAKAEELVQTIPGAIIPQQFENPANPEIHRKTTAEEIWNDTQGGVDILVSGIGTGGTITGVGQVLKARKPGVRVVAVEPEASPVLSGGQPGPHKIQGIGAGFAPKILDTTVYDEIVTVSNEDSFANARLVARLEGVPVGISSGAALQAATVVGRRPENADKNIVVIIPSFAERYLSTVLFDGLG</sequence>
<protein>
    <recommendedName>
        <fullName evidence="4">cysteine synthase</fullName>
        <ecNumber evidence="4">2.5.1.47</ecNumber>
    </recommendedName>
</protein>
<feature type="binding site" evidence="10">
    <location>
        <position position="90"/>
    </location>
    <ligand>
        <name>pyridoxal 5'-phosphate</name>
        <dbReference type="ChEBI" id="CHEBI:597326"/>
    </ligand>
</feature>
<accession>A0A1X7N7E1</accession>
<evidence type="ECO:0000313" key="13">
    <source>
        <dbReference type="EMBL" id="SMH33393.1"/>
    </source>
</evidence>
<dbReference type="InterPro" id="IPR036052">
    <property type="entry name" value="TrpB-like_PALP_sf"/>
</dbReference>
<reference evidence="13 14" key="1">
    <citation type="submission" date="2017-04" db="EMBL/GenBank/DDBJ databases">
        <authorList>
            <person name="Afonso C.L."/>
            <person name="Miller P.J."/>
            <person name="Scott M.A."/>
            <person name="Spackman E."/>
            <person name="Goraichik I."/>
            <person name="Dimitrov K.M."/>
            <person name="Suarez D.L."/>
            <person name="Swayne D.E."/>
        </authorList>
    </citation>
    <scope>NUCLEOTIDE SEQUENCE [LARGE SCALE GENOMIC DNA]</scope>
    <source>
        <strain evidence="13 14">B5P</strain>
    </source>
</reference>
<dbReference type="OrthoDB" id="9805733at2"/>
<keyword evidence="8" id="KW-0198">Cysteine biosynthesis</keyword>
<feature type="modified residue" description="N6-(pyridoxal phosphate)lysine" evidence="11">
    <location>
        <position position="59"/>
    </location>
</feature>
<evidence type="ECO:0000256" key="4">
    <source>
        <dbReference type="ARBA" id="ARBA00012681"/>
    </source>
</evidence>
<evidence type="ECO:0000256" key="9">
    <source>
        <dbReference type="ARBA" id="ARBA00047931"/>
    </source>
</evidence>
<dbReference type="FunFam" id="3.40.50.1100:FF:000067">
    <property type="entry name" value="Cysteine synthase"/>
    <property type="match status" value="1"/>
</dbReference>
<dbReference type="Gene3D" id="3.40.50.1100">
    <property type="match status" value="2"/>
</dbReference>
<evidence type="ECO:0000256" key="2">
    <source>
        <dbReference type="ARBA" id="ARBA00004962"/>
    </source>
</evidence>
<evidence type="ECO:0000313" key="14">
    <source>
        <dbReference type="Proteomes" id="UP000193083"/>
    </source>
</evidence>
<dbReference type="NCBIfam" id="TIGR01136">
    <property type="entry name" value="cysKM"/>
    <property type="match status" value="1"/>
</dbReference>
<proteinExistence type="inferred from homology"/>
<evidence type="ECO:0000256" key="11">
    <source>
        <dbReference type="PIRSR" id="PIRSR605856-51"/>
    </source>
</evidence>
<dbReference type="InterPro" id="IPR001926">
    <property type="entry name" value="TrpB-like_PALP"/>
</dbReference>
<dbReference type="Proteomes" id="UP000193083">
    <property type="component" value="Unassembled WGS sequence"/>
</dbReference>
<gene>
    <name evidence="13" type="ORF">SAMN02982922_1404</name>
</gene>
<feature type="binding site" evidence="10">
    <location>
        <begin position="194"/>
        <end position="198"/>
    </location>
    <ligand>
        <name>pyridoxal 5'-phosphate</name>
        <dbReference type="ChEBI" id="CHEBI:597326"/>
    </ligand>
</feature>
<comment type="similarity">
    <text evidence="3">Belongs to the cysteine synthase/cystathionine beta-synthase family.</text>
</comment>
<dbReference type="RefSeq" id="WP_085463498.1">
    <property type="nucleotide sequence ID" value="NZ_FXBL01000004.1"/>
</dbReference>
<dbReference type="AlphaFoldDB" id="A0A1X7N7E1"/>
<evidence type="ECO:0000256" key="8">
    <source>
        <dbReference type="ARBA" id="ARBA00023192"/>
    </source>
</evidence>
<dbReference type="NCBIfam" id="TIGR01139">
    <property type="entry name" value="cysK"/>
    <property type="match status" value="1"/>
</dbReference>
<dbReference type="SUPFAM" id="SSF53686">
    <property type="entry name" value="Tryptophan synthase beta subunit-like PLP-dependent enzymes"/>
    <property type="match status" value="1"/>
</dbReference>
<evidence type="ECO:0000256" key="10">
    <source>
        <dbReference type="PIRSR" id="PIRSR605856-50"/>
    </source>
</evidence>
<dbReference type="InterPro" id="IPR005856">
    <property type="entry name" value="Cys_synth"/>
</dbReference>
<evidence type="ECO:0000259" key="12">
    <source>
        <dbReference type="Pfam" id="PF00291"/>
    </source>
</evidence>
<dbReference type="GO" id="GO:0006535">
    <property type="term" value="P:cysteine biosynthetic process from serine"/>
    <property type="evidence" value="ECO:0007669"/>
    <property type="project" value="InterPro"/>
</dbReference>
<name>A0A1X7N7E1_9HYPH</name>
<dbReference type="PANTHER" id="PTHR10314">
    <property type="entry name" value="CYSTATHIONINE BETA-SYNTHASE"/>
    <property type="match status" value="1"/>
</dbReference>
<dbReference type="InterPro" id="IPR050214">
    <property type="entry name" value="Cys_Synth/Cystath_Beta-Synth"/>
</dbReference>
<evidence type="ECO:0000256" key="3">
    <source>
        <dbReference type="ARBA" id="ARBA00007103"/>
    </source>
</evidence>
<organism evidence="13 14">
    <name type="scientific">Mesorhizobium australicum</name>
    <dbReference type="NCBI Taxonomy" id="536018"/>
    <lineage>
        <taxon>Bacteria</taxon>
        <taxon>Pseudomonadati</taxon>
        <taxon>Pseudomonadota</taxon>
        <taxon>Alphaproteobacteria</taxon>
        <taxon>Hyphomicrobiales</taxon>
        <taxon>Phyllobacteriaceae</taxon>
        <taxon>Mesorhizobium</taxon>
    </lineage>
</organism>
<dbReference type="GO" id="GO:0004124">
    <property type="term" value="F:cysteine synthase activity"/>
    <property type="evidence" value="ECO:0007669"/>
    <property type="project" value="UniProtKB-EC"/>
</dbReference>
<keyword evidence="7 10" id="KW-0663">Pyridoxal phosphate</keyword>
<keyword evidence="5" id="KW-0028">Amino-acid biosynthesis</keyword>
<keyword evidence="14" id="KW-1185">Reference proteome</keyword>